<feature type="region of interest" description="Disordered" evidence="1">
    <location>
        <begin position="993"/>
        <end position="1367"/>
    </location>
</feature>
<dbReference type="PANTHER" id="PTHR13361">
    <property type="entry name" value="WW DOMAIN-BINDING PROTEIN 11"/>
    <property type="match status" value="1"/>
</dbReference>
<feature type="region of interest" description="Disordered" evidence="1">
    <location>
        <begin position="313"/>
        <end position="368"/>
    </location>
</feature>
<feature type="compositionally biased region" description="Pro residues" evidence="1">
    <location>
        <begin position="1232"/>
        <end position="1241"/>
    </location>
</feature>
<reference evidence="2 3" key="1">
    <citation type="submission" date="2023-08" db="EMBL/GenBank/DDBJ databases">
        <title>The draft genome sequence of Paracraurococcus sp. LOR1-02.</title>
        <authorList>
            <person name="Kingkaew E."/>
            <person name="Tanasupawat S."/>
        </authorList>
    </citation>
    <scope>NUCLEOTIDE SEQUENCE [LARGE SCALE GENOMIC DNA]</scope>
    <source>
        <strain evidence="2 3">LOR1-02</strain>
    </source>
</reference>
<protein>
    <submittedName>
        <fullName evidence="2">Uncharacterized protein</fullName>
    </submittedName>
</protein>
<comment type="caution">
    <text evidence="2">The sequence shown here is derived from an EMBL/GenBank/DDBJ whole genome shotgun (WGS) entry which is preliminary data.</text>
</comment>
<feature type="region of interest" description="Disordered" evidence="1">
    <location>
        <begin position="127"/>
        <end position="203"/>
    </location>
</feature>
<gene>
    <name evidence="2" type="ORF">Q7A36_33560</name>
</gene>
<keyword evidence="3" id="KW-1185">Reference proteome</keyword>
<dbReference type="EMBL" id="JAUTWS010000081">
    <property type="protein sequence ID" value="MDO9713304.1"/>
    <property type="molecule type" value="Genomic_DNA"/>
</dbReference>
<sequence>MADINIRIGADTSQAKAAVTDTLGQFRQLEQVLERTGNAGKRMADVDWNAGGLEKFAADADRARKAMDDLRKMRGSNTADLVRAVDQSAGRKLDPVEFYRQSQKAFPNEDARSRVLDAVGRQVFAGTQWEPAPRRPVPVAKPAAAADDGKGEPPQADDAAPAPKPAAPTPPQPQAAPKPAPAMPTLPPAPAPVAAPLGGDDAPARRTMEDLLAAMKASGQEGVKVRDLDYSHPAMEPFAKDLPAAQRRFAGIGDMPLSPLQDAWRQMRRGHVAEGGRRQDFDLLDAYQRRGEVGPKHAATFDKGASDYLFHGTGLEIGEPATPRPPGDAAAPPPAPAAPAADKAGTPPAAPTLSATPGQKQPARPAAESLRTIQAIDAALAKAGQSGKKLAEIDFRRGGLAELREPLEEADKAMRRLMSSGAPGTGGSTLRRMAAGRESFDVLDAMRGHDAQFRSPEAAAQSRTNLNGSLFRPAGFVLQASAPPPAVPTMAGGGGGGGRRRGGKGGAGGGQPPRPGRMRRLASGMASGLGAGLGLGAIGSIASMASTLASKVSEGIGSAKREAIDTNQLGKLLGDTSTDFDALRNAVRQTADGLHITYDAAQRLSAEWVKQTGERKAERAEDGVATAGAFARSYGLDGDRTNRAFARASFMGEDPKRYAMLIAEATQAAGMGGQTDRLVDVLSRFQEQAARQGTNTPEAMEEYARLFSTMAAGQKDGTGLRGADLAGILERANQTITGGGGMGLAGQVLTAKALYREGINDPYIARETYEGGLFGRVPTSGRTVLDTMHDAAVAQGQGYDRAHANDIYTNALLGANAPRREGYILRKAVEDMRTLPGGVSAFGNRLAQAGIGTEDGQQAPKVENLPALTAIMREDDAALRARRDRQLARTDGAMNAARDQLQPSKAWEGSTEDLRSALLRAANTAGEKPNQGQQAQDQQADATNALARAGQGLLQPVLDLQKITTAGIDAAGKLTAAVDKLYGSTVGGVERGLQQAVGAPARPAPTMEERRERMNARGAQHIPDAEWNAGEPGEAPAAPALAPTLPAPATPQPAAPRAAATRPTSGGLAQRARERNAEAARERQAPATVPTTPPAPPEVQGAAPVVPPTPATAPAAPQLPMVEPTEPVPEDEQERAVQALPEVDFPLPPSLDAIPAPARSDHGVHPGIVDRPERKEPPAPLSDRPTAPAAVPAMPAPEPQERDEPALAIPEQTVDLPPAIPANPDAQRLPHAAPPGVPGPGPQAGQQPLSLPLEESQRPRRSMGDRMRRLFGVTPKQVAPDWRPLEGDPVPQGWSAPGWAEQDGRAVAMPQAPAALAAPATSPAVPAPPPAVSPTVPPAPAAAPQEEAPEEPGTPPGFQPASYRGDRRARVRVRAGYRGMPVVTPGASMPSVQPTVISQPASQPDTAPATVEGAGGQASMGVTPDTAGLPPVPPGIRPTVLASWGKAAPAAPAASAAPAVQPAAATEVPDDEATGAVPGVSQIPAPDRQRIRMPGFQNHHTASMGRREDRFALGLIGGGRTGHSRMEARST</sequence>
<feature type="compositionally biased region" description="Basic and acidic residues" evidence="1">
    <location>
        <begin position="1071"/>
        <end position="1084"/>
    </location>
</feature>
<feature type="compositionally biased region" description="Pro residues" evidence="1">
    <location>
        <begin position="162"/>
        <end position="193"/>
    </location>
</feature>
<feature type="region of interest" description="Disordered" evidence="1">
    <location>
        <begin position="481"/>
        <end position="521"/>
    </location>
</feature>
<feature type="compositionally biased region" description="Low complexity" evidence="1">
    <location>
        <begin position="1055"/>
        <end position="1064"/>
    </location>
</feature>
<feature type="region of interest" description="Disordered" evidence="1">
    <location>
        <begin position="1382"/>
        <end position="1419"/>
    </location>
</feature>
<feature type="compositionally biased region" description="Pro residues" evidence="1">
    <location>
        <begin position="1325"/>
        <end position="1341"/>
    </location>
</feature>
<evidence type="ECO:0000313" key="3">
    <source>
        <dbReference type="Proteomes" id="UP001243009"/>
    </source>
</evidence>
<feature type="compositionally biased region" description="Pro residues" evidence="1">
    <location>
        <begin position="322"/>
        <end position="337"/>
    </location>
</feature>
<feature type="compositionally biased region" description="Low complexity" evidence="1">
    <location>
        <begin position="1029"/>
        <end position="1044"/>
    </location>
</feature>
<dbReference type="Proteomes" id="UP001243009">
    <property type="component" value="Unassembled WGS sequence"/>
</dbReference>
<feature type="non-terminal residue" evidence="2">
    <location>
        <position position="1531"/>
    </location>
</feature>
<dbReference type="RefSeq" id="WP_305108163.1">
    <property type="nucleotide sequence ID" value="NZ_JAUTWS010000081.1"/>
</dbReference>
<feature type="compositionally biased region" description="Basic and acidic residues" evidence="1">
    <location>
        <begin position="1159"/>
        <end position="1177"/>
    </location>
</feature>
<accession>A0ABT9EAS3</accession>
<dbReference type="PANTHER" id="PTHR13361:SF1">
    <property type="entry name" value="WW DOMAIN-BINDING PROTEIN 11"/>
    <property type="match status" value="1"/>
</dbReference>
<feature type="compositionally biased region" description="Low complexity" evidence="1">
    <location>
        <begin position="1306"/>
        <end position="1324"/>
    </location>
</feature>
<feature type="compositionally biased region" description="Low complexity" evidence="1">
    <location>
        <begin position="137"/>
        <end position="161"/>
    </location>
</feature>
<feature type="compositionally biased region" description="Basic and acidic residues" evidence="1">
    <location>
        <begin position="1255"/>
        <end position="1268"/>
    </location>
</feature>
<feature type="compositionally biased region" description="Low complexity" evidence="1">
    <location>
        <begin position="1243"/>
        <end position="1253"/>
    </location>
</feature>
<evidence type="ECO:0000256" key="1">
    <source>
        <dbReference type="SAM" id="MobiDB-lite"/>
    </source>
</evidence>
<feature type="compositionally biased region" description="Polar residues" evidence="1">
    <location>
        <begin position="1390"/>
        <end position="1405"/>
    </location>
</feature>
<evidence type="ECO:0000313" key="2">
    <source>
        <dbReference type="EMBL" id="MDO9713304.1"/>
    </source>
</evidence>
<feature type="compositionally biased region" description="Pro residues" evidence="1">
    <location>
        <begin position="1045"/>
        <end position="1054"/>
    </location>
</feature>
<feature type="compositionally biased region" description="Low complexity" evidence="1">
    <location>
        <begin position="338"/>
        <end position="357"/>
    </location>
</feature>
<name>A0ABT9EAS3_9PROT</name>
<proteinExistence type="predicted"/>
<organism evidence="2 3">
    <name type="scientific">Paracraurococcus lichenis</name>
    <dbReference type="NCBI Taxonomy" id="3064888"/>
    <lineage>
        <taxon>Bacteria</taxon>
        <taxon>Pseudomonadati</taxon>
        <taxon>Pseudomonadota</taxon>
        <taxon>Alphaproteobacteria</taxon>
        <taxon>Acetobacterales</taxon>
        <taxon>Roseomonadaceae</taxon>
        <taxon>Paracraurococcus</taxon>
    </lineage>
</organism>